<comment type="caution">
    <text evidence="10">The sequence shown here is derived from an EMBL/GenBank/DDBJ whole genome shotgun (WGS) entry which is preliminary data.</text>
</comment>
<dbReference type="PANTHER" id="PTHR11086:SF18">
    <property type="entry name" value="DEOXYCYTIDYLATE DEAMINASE"/>
    <property type="match status" value="1"/>
</dbReference>
<dbReference type="Pfam" id="PF00383">
    <property type="entry name" value="dCMP_cyt_deam_1"/>
    <property type="match status" value="1"/>
</dbReference>
<dbReference type="SUPFAM" id="SSF53927">
    <property type="entry name" value="Cytidine deaminase-like"/>
    <property type="match status" value="1"/>
</dbReference>
<dbReference type="PANTHER" id="PTHR11086">
    <property type="entry name" value="DEOXYCYTIDYLATE DEAMINASE-RELATED"/>
    <property type="match status" value="1"/>
</dbReference>
<evidence type="ECO:0000256" key="3">
    <source>
        <dbReference type="ARBA" id="ARBA00022723"/>
    </source>
</evidence>
<dbReference type="PROSITE" id="PS00903">
    <property type="entry name" value="CYT_DCMP_DEAMINASES_1"/>
    <property type="match status" value="1"/>
</dbReference>
<keyword evidence="11" id="KW-1185">Reference proteome</keyword>
<feature type="domain" description="CMP/dCMP-type deaminase" evidence="9">
    <location>
        <begin position="27"/>
        <end position="186"/>
    </location>
</feature>
<dbReference type="Gene3D" id="3.40.140.10">
    <property type="entry name" value="Cytidine Deaminase, domain 2"/>
    <property type="match status" value="1"/>
</dbReference>
<reference evidence="10 11" key="1">
    <citation type="submission" date="2024-02" db="EMBL/GenBank/DDBJ databases">
        <authorList>
            <person name="Daric V."/>
            <person name="Darras S."/>
        </authorList>
    </citation>
    <scope>NUCLEOTIDE SEQUENCE [LARGE SCALE GENOMIC DNA]</scope>
</reference>
<gene>
    <name evidence="10" type="ORF">CVLEPA_LOCUS14385</name>
</gene>
<dbReference type="EMBL" id="CAWYQH010000097">
    <property type="protein sequence ID" value="CAK8683298.1"/>
    <property type="molecule type" value="Genomic_DNA"/>
</dbReference>
<evidence type="ECO:0000256" key="4">
    <source>
        <dbReference type="ARBA" id="ARBA00022727"/>
    </source>
</evidence>
<evidence type="ECO:0000256" key="7">
    <source>
        <dbReference type="ARBA" id="ARBA00038938"/>
    </source>
</evidence>
<dbReference type="CDD" id="cd01286">
    <property type="entry name" value="deoxycytidylate_deaminase"/>
    <property type="match status" value="1"/>
</dbReference>
<comment type="similarity">
    <text evidence="2">Belongs to the cytidine and deoxycytidylate deaminase family.</text>
</comment>
<dbReference type="InterPro" id="IPR002125">
    <property type="entry name" value="CMP_dCMP_dom"/>
</dbReference>
<dbReference type="InterPro" id="IPR016192">
    <property type="entry name" value="APOBEC/CMP_deaminase_Zn-bd"/>
</dbReference>
<evidence type="ECO:0000256" key="6">
    <source>
        <dbReference type="ARBA" id="ARBA00022833"/>
    </source>
</evidence>
<keyword evidence="5" id="KW-0378">Hydrolase</keyword>
<dbReference type="EC" id="3.5.4.12" evidence="7"/>
<sequence>MADNNPINPVDEELPTSSLKRREDVLSWDDYFMGLAFLSGKRSKDPKTQVGACIVNKKKRIVGMGYNGMPDGKQQLLSAGNSETKSNNDETFSWNKVPYEHREKKEALDKEKKFYVCHAEMNAVVNSYGKSLEGCIIYVSLFPCNECAKLLIQSGIKKVVYYSDKKSEKNAYLASRKMLKEFRVEVVKHETNPKITIDFEDINEE</sequence>
<evidence type="ECO:0000259" key="9">
    <source>
        <dbReference type="PROSITE" id="PS51747"/>
    </source>
</evidence>
<dbReference type="PROSITE" id="PS51747">
    <property type="entry name" value="CYT_DCMP_DEAMINASES_2"/>
    <property type="match status" value="1"/>
</dbReference>
<proteinExistence type="inferred from homology"/>
<evidence type="ECO:0000256" key="5">
    <source>
        <dbReference type="ARBA" id="ARBA00022801"/>
    </source>
</evidence>
<dbReference type="PIRSF" id="PIRSF006019">
    <property type="entry name" value="dCMP_deaminase"/>
    <property type="match status" value="1"/>
</dbReference>
<protein>
    <recommendedName>
        <fullName evidence="8">dCMP deaminase</fullName>
        <ecNumber evidence="7">3.5.4.12</ecNumber>
    </recommendedName>
    <alternativeName>
        <fullName evidence="8">dCMP deaminase</fullName>
    </alternativeName>
</protein>
<evidence type="ECO:0000256" key="2">
    <source>
        <dbReference type="ARBA" id="ARBA00006576"/>
    </source>
</evidence>
<keyword evidence="4" id="KW-0545">Nucleotide biosynthesis</keyword>
<evidence type="ECO:0000313" key="11">
    <source>
        <dbReference type="Proteomes" id="UP001642483"/>
    </source>
</evidence>
<dbReference type="Proteomes" id="UP001642483">
    <property type="component" value="Unassembled WGS sequence"/>
</dbReference>
<dbReference type="InterPro" id="IPR016193">
    <property type="entry name" value="Cytidine_deaminase-like"/>
</dbReference>
<name>A0ABP0FXB4_CLALP</name>
<dbReference type="InterPro" id="IPR035105">
    <property type="entry name" value="Deoxycytidylate_deaminase_dom"/>
</dbReference>
<organism evidence="10 11">
    <name type="scientific">Clavelina lepadiformis</name>
    <name type="common">Light-bulb sea squirt</name>
    <name type="synonym">Ascidia lepadiformis</name>
    <dbReference type="NCBI Taxonomy" id="159417"/>
    <lineage>
        <taxon>Eukaryota</taxon>
        <taxon>Metazoa</taxon>
        <taxon>Chordata</taxon>
        <taxon>Tunicata</taxon>
        <taxon>Ascidiacea</taxon>
        <taxon>Aplousobranchia</taxon>
        <taxon>Clavelinidae</taxon>
        <taxon>Clavelina</taxon>
    </lineage>
</organism>
<keyword evidence="3" id="KW-0479">Metal-binding</keyword>
<evidence type="ECO:0000313" key="10">
    <source>
        <dbReference type="EMBL" id="CAK8683298.1"/>
    </source>
</evidence>
<comment type="cofactor">
    <cofactor evidence="1">
        <name>Zn(2+)</name>
        <dbReference type="ChEBI" id="CHEBI:29105"/>
    </cofactor>
</comment>
<dbReference type="InterPro" id="IPR016473">
    <property type="entry name" value="dCMP_deaminase"/>
</dbReference>
<keyword evidence="6" id="KW-0862">Zinc</keyword>
<evidence type="ECO:0000256" key="8">
    <source>
        <dbReference type="ARBA" id="ARBA00041763"/>
    </source>
</evidence>
<evidence type="ECO:0000256" key="1">
    <source>
        <dbReference type="ARBA" id="ARBA00001947"/>
    </source>
</evidence>
<accession>A0ABP0FXB4</accession>
<dbReference type="InterPro" id="IPR015517">
    <property type="entry name" value="dCMP_deaminase-rel"/>
</dbReference>